<name>A0ABU0JKE4_9HYPH</name>
<protein>
    <submittedName>
        <fullName evidence="3">Glucosamine--fructose-6-phosphate aminotransferase (Isomerizing)</fullName>
        <ecNumber evidence="3">2.6.1.16</ecNumber>
    </submittedName>
</protein>
<dbReference type="Pfam" id="PF01380">
    <property type="entry name" value="SIS"/>
    <property type="match status" value="1"/>
</dbReference>
<dbReference type="InterPro" id="IPR001347">
    <property type="entry name" value="SIS_dom"/>
</dbReference>
<dbReference type="GO" id="GO:0004360">
    <property type="term" value="F:glutamine-fructose-6-phosphate transaminase (isomerizing) activity"/>
    <property type="evidence" value="ECO:0007669"/>
    <property type="project" value="UniProtKB-EC"/>
</dbReference>
<dbReference type="InterPro" id="IPR046348">
    <property type="entry name" value="SIS_dom_sf"/>
</dbReference>
<gene>
    <name evidence="3" type="ORF">QO011_007099</name>
</gene>
<comment type="caution">
    <text evidence="3">The sequence shown here is derived from an EMBL/GenBank/DDBJ whole genome shotgun (WGS) entry which is preliminary data.</text>
</comment>
<evidence type="ECO:0000313" key="3">
    <source>
        <dbReference type="EMBL" id="MDQ0474060.1"/>
    </source>
</evidence>
<keyword evidence="4" id="KW-1185">Reference proteome</keyword>
<sequence length="359" mass="36704">MSGRTRTIADFIAGQPDAIGEIADAVEAQLADLPPLPAEGELHLIGSGTSFNALLAAEQRLSQASGLQVRTLPPLAFLDQRGPALTRLRALVVLSHSGASTTSVAAARRGIELGLRTIVVTGHADSPLGALAADRILLPVQDETVGAKTKGYTASLLALLMLARRLETGASGALPGLDAFVPAYRALVAEAGLWAAGLAAELADADAIAVLGQGRHLGSAHEGALKIAEIAGLPTLPAETEDACHGRFFGYTLRTRAFFIAASAAQKRLAATAADALASFGVRAAIADLSGAGLASPHDVALPWPAPSATPELDLLAAAVPLQWLGQRLALQRGRVPEVMPYPGLGMRIGLRGAPGSAP</sequence>
<dbReference type="EMBL" id="JAUSVX010000020">
    <property type="protein sequence ID" value="MDQ0474060.1"/>
    <property type="molecule type" value="Genomic_DNA"/>
</dbReference>
<keyword evidence="1 3" id="KW-0032">Aminotransferase</keyword>
<dbReference type="SUPFAM" id="SSF53697">
    <property type="entry name" value="SIS domain"/>
    <property type="match status" value="1"/>
</dbReference>
<dbReference type="RefSeq" id="WP_307283061.1">
    <property type="nucleotide sequence ID" value="NZ_JAUSVX010000020.1"/>
</dbReference>
<dbReference type="Gene3D" id="3.40.50.10490">
    <property type="entry name" value="Glucose-6-phosphate isomerase like protein, domain 1"/>
    <property type="match status" value="2"/>
</dbReference>
<feature type="domain" description="SIS" evidence="2">
    <location>
        <begin position="22"/>
        <end position="172"/>
    </location>
</feature>
<reference evidence="3 4" key="1">
    <citation type="submission" date="2023-07" db="EMBL/GenBank/DDBJ databases">
        <title>Genomic Encyclopedia of Type Strains, Phase IV (KMG-IV): sequencing the most valuable type-strain genomes for metagenomic binning, comparative biology and taxonomic classification.</title>
        <authorList>
            <person name="Goeker M."/>
        </authorList>
    </citation>
    <scope>NUCLEOTIDE SEQUENCE [LARGE SCALE GENOMIC DNA]</scope>
    <source>
        <strain evidence="3 4">DSM 19619</strain>
    </source>
</reference>
<dbReference type="Proteomes" id="UP001242480">
    <property type="component" value="Unassembled WGS sequence"/>
</dbReference>
<evidence type="ECO:0000313" key="4">
    <source>
        <dbReference type="Proteomes" id="UP001242480"/>
    </source>
</evidence>
<dbReference type="EC" id="2.6.1.16" evidence="3"/>
<organism evidence="3 4">
    <name type="scientific">Labrys wisconsinensis</name>
    <dbReference type="NCBI Taxonomy" id="425677"/>
    <lineage>
        <taxon>Bacteria</taxon>
        <taxon>Pseudomonadati</taxon>
        <taxon>Pseudomonadota</taxon>
        <taxon>Alphaproteobacteria</taxon>
        <taxon>Hyphomicrobiales</taxon>
        <taxon>Xanthobacteraceae</taxon>
        <taxon>Labrys</taxon>
    </lineage>
</organism>
<keyword evidence="3" id="KW-0808">Transferase</keyword>
<evidence type="ECO:0000256" key="1">
    <source>
        <dbReference type="ARBA" id="ARBA00022576"/>
    </source>
</evidence>
<dbReference type="PANTHER" id="PTHR10937">
    <property type="entry name" value="GLUCOSAMINE--FRUCTOSE-6-PHOSPHATE AMINOTRANSFERASE, ISOMERIZING"/>
    <property type="match status" value="1"/>
</dbReference>
<accession>A0ABU0JKE4</accession>
<dbReference type="PANTHER" id="PTHR10937:SF17">
    <property type="entry name" value="GLUCOSAMINE-FRUCTOSE-6-PHOSPHATE AMINOTRANSFERASE"/>
    <property type="match status" value="1"/>
</dbReference>
<proteinExistence type="predicted"/>
<evidence type="ECO:0000259" key="2">
    <source>
        <dbReference type="PROSITE" id="PS51464"/>
    </source>
</evidence>
<dbReference type="PROSITE" id="PS51464">
    <property type="entry name" value="SIS"/>
    <property type="match status" value="1"/>
</dbReference>